<gene>
    <name evidence="1" type="ORF">P7K49_008765</name>
</gene>
<organism evidence="1 2">
    <name type="scientific">Saguinus oedipus</name>
    <name type="common">Cotton-top tamarin</name>
    <name type="synonym">Oedipomidas oedipus</name>
    <dbReference type="NCBI Taxonomy" id="9490"/>
    <lineage>
        <taxon>Eukaryota</taxon>
        <taxon>Metazoa</taxon>
        <taxon>Chordata</taxon>
        <taxon>Craniata</taxon>
        <taxon>Vertebrata</taxon>
        <taxon>Euteleostomi</taxon>
        <taxon>Mammalia</taxon>
        <taxon>Eutheria</taxon>
        <taxon>Euarchontoglires</taxon>
        <taxon>Primates</taxon>
        <taxon>Haplorrhini</taxon>
        <taxon>Platyrrhini</taxon>
        <taxon>Cebidae</taxon>
        <taxon>Callitrichinae</taxon>
        <taxon>Saguinus</taxon>
    </lineage>
</organism>
<dbReference type="Proteomes" id="UP001266305">
    <property type="component" value="Unassembled WGS sequence"/>
</dbReference>
<evidence type="ECO:0000313" key="2">
    <source>
        <dbReference type="Proteomes" id="UP001266305"/>
    </source>
</evidence>
<comment type="caution">
    <text evidence="1">The sequence shown here is derived from an EMBL/GenBank/DDBJ whole genome shotgun (WGS) entry which is preliminary data.</text>
</comment>
<accession>A0ABQ9VYP1</accession>
<sequence>MDEMKELYFTLDETFYQISKVEPEMEVNHRVLHELCVVLMKSAIMEANKVLVKQQLLELSLILQPLRVTTLTSSSMSRSASARSSTLTWRSSRRVTGTPRTLEETQEAWNPVPAVQFLGCPAGGLLASLSGEEVMKEKLEEAQTSCSCL</sequence>
<protein>
    <submittedName>
        <fullName evidence="1">Uncharacterized protein</fullName>
    </submittedName>
</protein>
<keyword evidence="2" id="KW-1185">Reference proteome</keyword>
<proteinExistence type="predicted"/>
<evidence type="ECO:0000313" key="1">
    <source>
        <dbReference type="EMBL" id="KAK2114499.1"/>
    </source>
</evidence>
<name>A0ABQ9VYP1_SAGOE</name>
<reference evidence="1 2" key="1">
    <citation type="submission" date="2023-05" db="EMBL/GenBank/DDBJ databases">
        <title>B98-5 Cell Line De Novo Hybrid Assembly: An Optical Mapping Approach.</title>
        <authorList>
            <person name="Kananen K."/>
            <person name="Auerbach J.A."/>
            <person name="Kautto E."/>
            <person name="Blachly J.S."/>
        </authorList>
    </citation>
    <scope>NUCLEOTIDE SEQUENCE [LARGE SCALE GENOMIC DNA]</scope>
    <source>
        <strain evidence="1">B95-8</strain>
        <tissue evidence="1">Cell line</tissue>
    </source>
</reference>
<dbReference type="EMBL" id="JASSZA010000004">
    <property type="protein sequence ID" value="KAK2114499.1"/>
    <property type="molecule type" value="Genomic_DNA"/>
</dbReference>